<gene>
    <name evidence="1" type="primary">hxsC</name>
    <name evidence="1" type="ORF">GBK04_29945</name>
</gene>
<dbReference type="PANTHER" id="PTHR11228">
    <property type="entry name" value="RADICAL SAM DOMAIN PROTEIN"/>
    <property type="match status" value="1"/>
</dbReference>
<proteinExistence type="predicted"/>
<dbReference type="RefSeq" id="WP_152766927.1">
    <property type="nucleotide sequence ID" value="NZ_WHLY01000004.1"/>
</dbReference>
<dbReference type="PANTHER" id="PTHR11228:SF7">
    <property type="entry name" value="PQQA PEPTIDE CYCLASE"/>
    <property type="match status" value="1"/>
</dbReference>
<dbReference type="NCBIfam" id="TIGR03977">
    <property type="entry name" value="rSAM_pair_HxsC"/>
    <property type="match status" value="1"/>
</dbReference>
<reference evidence="1 2" key="1">
    <citation type="submission" date="2019-10" db="EMBL/GenBank/DDBJ databases">
        <title>Draft Genome Sequence of Cytophagaceae sp. SJW1-29.</title>
        <authorList>
            <person name="Choi A."/>
        </authorList>
    </citation>
    <scope>NUCLEOTIDE SEQUENCE [LARGE SCALE GENOMIC DNA]</scope>
    <source>
        <strain evidence="1 2">SJW1-29</strain>
    </source>
</reference>
<dbReference type="InterPro" id="IPR013785">
    <property type="entry name" value="Aldolase_TIM"/>
</dbReference>
<dbReference type="Gene3D" id="3.20.20.70">
    <property type="entry name" value="Aldolase class I"/>
    <property type="match status" value="1"/>
</dbReference>
<comment type="caution">
    <text evidence="1">The sequence shown here is derived from an EMBL/GenBank/DDBJ whole genome shotgun (WGS) entry which is preliminary data.</text>
</comment>
<protein>
    <submittedName>
        <fullName evidence="1">His-Xaa-Ser system radical SAM maturase HxsC</fullName>
    </submittedName>
</protein>
<sequence length="272" mass="31085">MQQQLSDVFTTPRDVDDIRYHYEINCQVIDLIPGHTEKIGVTGGEPTLMEGLFFDLIERLSSRLPATVAHILTNGRAFSRRSFTERFQSVNTPNVVLGIPLYSDYYARHDYVVQAKGAYNQTLLGLHNLGRVGARIEVRVVLHRLTYERLPQLAKFIFMNLPFVEQVSLMGLEYTGYTPYNDKILWIEPSEYVAELITAVEYLDSNGIRVSIYNHSLCTIPERLWKYSAKSISDWKRQYPNECGKCLVRDACGGVFATSKKLSSHIRPIEAL</sequence>
<dbReference type="SUPFAM" id="SSF102114">
    <property type="entry name" value="Radical SAM enzymes"/>
    <property type="match status" value="1"/>
</dbReference>
<dbReference type="InterPro" id="IPR058240">
    <property type="entry name" value="rSAM_sf"/>
</dbReference>
<dbReference type="InterPro" id="IPR024032">
    <property type="entry name" value="rSAM_paired_HxsC"/>
</dbReference>
<dbReference type="CDD" id="cd01335">
    <property type="entry name" value="Radical_SAM"/>
    <property type="match status" value="1"/>
</dbReference>
<dbReference type="AlphaFoldDB" id="A0A7C9BMP2"/>
<keyword evidence="2" id="KW-1185">Reference proteome</keyword>
<evidence type="ECO:0000313" key="2">
    <source>
        <dbReference type="Proteomes" id="UP000479293"/>
    </source>
</evidence>
<dbReference type="Proteomes" id="UP000479293">
    <property type="component" value="Unassembled WGS sequence"/>
</dbReference>
<name>A0A7C9BMP2_9BACT</name>
<dbReference type="InterPro" id="IPR050377">
    <property type="entry name" value="Radical_SAM_PqqE_MftC-like"/>
</dbReference>
<organism evidence="1 2">
    <name type="scientific">Salmonirosea aquatica</name>
    <dbReference type="NCBI Taxonomy" id="2654236"/>
    <lineage>
        <taxon>Bacteria</taxon>
        <taxon>Pseudomonadati</taxon>
        <taxon>Bacteroidota</taxon>
        <taxon>Cytophagia</taxon>
        <taxon>Cytophagales</taxon>
        <taxon>Spirosomataceae</taxon>
        <taxon>Salmonirosea</taxon>
    </lineage>
</organism>
<evidence type="ECO:0000313" key="1">
    <source>
        <dbReference type="EMBL" id="MPR37437.1"/>
    </source>
</evidence>
<accession>A0A7C9BMP2</accession>
<dbReference type="EMBL" id="WHLY01000004">
    <property type="protein sequence ID" value="MPR37437.1"/>
    <property type="molecule type" value="Genomic_DNA"/>
</dbReference>